<accession>A0A939EQS7</accession>
<dbReference type="AlphaFoldDB" id="A0A939EQS7"/>
<organism evidence="3 4">
    <name type="scientific">Roseibium limicola</name>
    <dbReference type="NCBI Taxonomy" id="2816037"/>
    <lineage>
        <taxon>Bacteria</taxon>
        <taxon>Pseudomonadati</taxon>
        <taxon>Pseudomonadota</taxon>
        <taxon>Alphaproteobacteria</taxon>
        <taxon>Hyphomicrobiales</taxon>
        <taxon>Stappiaceae</taxon>
        <taxon>Roseibium</taxon>
    </lineage>
</organism>
<sequence length="1035" mass="108751">MRKKQSRQCSLMMSSAAQKSARLKGVRPAVVLAVAVVMTLSLHALSVEAAPVGVTAAVNKTTYGTAPGAARQVMVLGDNVIYRHRIETSDEGLAQILLNDGSTFTVGPGSDLIIDEFVYDPNSGTGTLIATLSKGAARFVGGKLSKNEGAVSVKTPVGTIGIRGAIANLKVDDANSSTFSLIFGDELIFTDPQGISRRVFEPGYTIQTASGGRGSAVRRTTSNDIGQVQSALAGRAGQRGGTRNPPTPRSVVNSGFPNANSRLPANFTAPPRKPNVVRSTEPKQAEHALAPPQVANQEHVAHTINKRPVKTPEPETPVDPEVPVTPTDPETPIDPVITVDVRILTPAETFVHPDSETAVISDPGSQGLIGLGDGHAQTVAADFGYVEEGNATELAYAQVAGNPLYQFVFKGKGSHYYQQALTSTDYVAQSSDGSVVPDAPMLDELLRGPVTGYARGVQYFDYDNNFLAFAHFFSNGAEPAYKVGDVALGMRAIKTDFSGVVPAEPQVRSYALTPDPTLSFSLGSELADGGYLPLESAALMLNPLVAKQFGSDFVEGIQTTPLYVLEQSSGSFEGAKKLASSFLISGAGAAQRSFVSLLVDDFFANEAGNVSATWERRGSQRVKADQTAGRFGGRGSLQMAADGGYIFGPDADYMVLGLNLDQNDPYSDSYLLTPAFLSVDAAQRFSGSFQVASLAGKVAKADLERETATYLGYATGAVETSMNYGSGLGAVIFSSRAPSDLSLKLDADASTVQVSMIVSDATFYQSAAAAEVQADNYLEMLHFQFGSSIDGTGTQRGIFVDADTYAARDPQQHTDSYAVLDSEEILTQLTDENSHNYFIPSTVAGTGDDALFIGKTECTCAFLEWGYWGGELELDGSQSATLPDGTQVARTHMGTWVAGDVLSESELPATGSASYAGHAVGSVIRGSGNAANQYLAAGDFSMSVDFASRSGSATISNFDGRSLSADLNNFAGGNTNKFYGAISNQAANHIGTMHTSVVRGPTSSVQGVIGDFNARDADWQATGIIAGELQTGANQ</sequence>
<comment type="caution">
    <text evidence="3">The sequence shown here is derived from an EMBL/GenBank/DDBJ whole genome shotgun (WGS) entry which is preliminary data.</text>
</comment>
<feature type="domain" description="FecR protein" evidence="2">
    <location>
        <begin position="85"/>
        <end position="176"/>
    </location>
</feature>
<evidence type="ECO:0000259" key="2">
    <source>
        <dbReference type="Pfam" id="PF04773"/>
    </source>
</evidence>
<evidence type="ECO:0000313" key="3">
    <source>
        <dbReference type="EMBL" id="MBO0345379.1"/>
    </source>
</evidence>
<feature type="region of interest" description="Disordered" evidence="1">
    <location>
        <begin position="308"/>
        <end position="334"/>
    </location>
</feature>
<feature type="compositionally biased region" description="Polar residues" evidence="1">
    <location>
        <begin position="250"/>
        <end position="263"/>
    </location>
</feature>
<dbReference type="RefSeq" id="WP_206939895.1">
    <property type="nucleotide sequence ID" value="NZ_JAFLNF010000003.1"/>
</dbReference>
<dbReference type="Gene3D" id="2.40.160.90">
    <property type="match status" value="1"/>
</dbReference>
<evidence type="ECO:0000313" key="4">
    <source>
        <dbReference type="Proteomes" id="UP000664779"/>
    </source>
</evidence>
<feature type="compositionally biased region" description="Low complexity" evidence="1">
    <location>
        <begin position="319"/>
        <end position="334"/>
    </location>
</feature>
<proteinExistence type="predicted"/>
<dbReference type="InterPro" id="IPR011250">
    <property type="entry name" value="OMP/PagP_B-barrel"/>
</dbReference>
<dbReference type="Proteomes" id="UP000664779">
    <property type="component" value="Unassembled WGS sequence"/>
</dbReference>
<name>A0A939EQS7_9HYPH</name>
<dbReference type="SUPFAM" id="SSF56925">
    <property type="entry name" value="OMPA-like"/>
    <property type="match status" value="1"/>
</dbReference>
<protein>
    <submittedName>
        <fullName evidence="3">FecR domain-containing protein</fullName>
    </submittedName>
</protein>
<dbReference type="Pfam" id="PF04773">
    <property type="entry name" value="FecR"/>
    <property type="match status" value="1"/>
</dbReference>
<keyword evidence="4" id="KW-1185">Reference proteome</keyword>
<feature type="region of interest" description="Disordered" evidence="1">
    <location>
        <begin position="231"/>
        <end position="295"/>
    </location>
</feature>
<reference evidence="3" key="1">
    <citation type="submission" date="2021-03" db="EMBL/GenBank/DDBJ databases">
        <title>Roseibium sp. CAU 1637 isolated from Incheon.</title>
        <authorList>
            <person name="Kim W."/>
        </authorList>
    </citation>
    <scope>NUCLEOTIDE SEQUENCE</scope>
    <source>
        <strain evidence="3">CAU 1637</strain>
    </source>
</reference>
<gene>
    <name evidence="3" type="ORF">J0X15_09120</name>
</gene>
<dbReference type="InterPro" id="IPR006860">
    <property type="entry name" value="FecR"/>
</dbReference>
<dbReference type="EMBL" id="JAFLNF010000003">
    <property type="protein sequence ID" value="MBO0345379.1"/>
    <property type="molecule type" value="Genomic_DNA"/>
</dbReference>
<evidence type="ECO:0000256" key="1">
    <source>
        <dbReference type="SAM" id="MobiDB-lite"/>
    </source>
</evidence>